<evidence type="ECO:0000256" key="11">
    <source>
        <dbReference type="ARBA" id="ARBA00049275"/>
    </source>
</evidence>
<feature type="domain" description="FAD/NAD(P)-binding" evidence="13">
    <location>
        <begin position="6"/>
        <end position="65"/>
    </location>
</feature>
<evidence type="ECO:0000256" key="8">
    <source>
        <dbReference type="ARBA" id="ARBA00042318"/>
    </source>
</evidence>
<comment type="catalytic activity">
    <reaction evidence="12">
        <text>menaquinone-4 + NADH + H(+) = menaquinol-4 + NAD(+)</text>
        <dbReference type="Rhea" id="RHEA:74079"/>
        <dbReference type="ChEBI" id="CHEBI:15378"/>
        <dbReference type="ChEBI" id="CHEBI:57540"/>
        <dbReference type="ChEBI" id="CHEBI:57945"/>
        <dbReference type="ChEBI" id="CHEBI:78277"/>
        <dbReference type="ChEBI" id="CHEBI:193091"/>
    </reaction>
    <physiologicalReaction direction="left-to-right" evidence="12">
        <dbReference type="Rhea" id="RHEA:74080"/>
    </physiologicalReaction>
</comment>
<comment type="catalytic activity">
    <reaction evidence="10">
        <text>ubiquinone-10 + NADH + H(+) = ubiquinol-10 + NAD(+)</text>
        <dbReference type="Rhea" id="RHEA:61984"/>
        <dbReference type="ChEBI" id="CHEBI:15378"/>
        <dbReference type="ChEBI" id="CHEBI:46245"/>
        <dbReference type="ChEBI" id="CHEBI:57540"/>
        <dbReference type="ChEBI" id="CHEBI:57945"/>
        <dbReference type="ChEBI" id="CHEBI:64183"/>
    </reaction>
    <physiologicalReaction direction="left-to-right" evidence="10">
        <dbReference type="Rhea" id="RHEA:61985"/>
    </physiologicalReaction>
</comment>
<evidence type="ECO:0000256" key="10">
    <source>
        <dbReference type="ARBA" id="ARBA00049236"/>
    </source>
</evidence>
<dbReference type="Gene3D" id="3.50.50.60">
    <property type="entry name" value="FAD/NAD(P)-binding domain"/>
    <property type="match status" value="1"/>
</dbReference>
<keyword evidence="4" id="KW-0560">Oxidoreductase</keyword>
<reference evidence="14" key="1">
    <citation type="submission" date="2021-02" db="EMBL/GenBank/DDBJ databases">
        <authorList>
            <person name="Nowell W R."/>
        </authorList>
    </citation>
    <scope>NUCLEOTIDE SEQUENCE</scope>
</reference>
<evidence type="ECO:0000313" key="15">
    <source>
        <dbReference type="Proteomes" id="UP000681722"/>
    </source>
</evidence>
<dbReference type="PANTHER" id="PTHR43735:SF3">
    <property type="entry name" value="FERROPTOSIS SUPPRESSOR PROTEIN 1"/>
    <property type="match status" value="1"/>
</dbReference>
<dbReference type="InterPro" id="IPR023753">
    <property type="entry name" value="FAD/NAD-binding_dom"/>
</dbReference>
<dbReference type="SUPFAM" id="SSF51905">
    <property type="entry name" value="FAD/NAD(P)-binding domain"/>
    <property type="match status" value="1"/>
</dbReference>
<evidence type="ECO:0000256" key="2">
    <source>
        <dbReference type="ARBA" id="ARBA00022630"/>
    </source>
</evidence>
<dbReference type="Pfam" id="PF07992">
    <property type="entry name" value="Pyr_redox_2"/>
    <property type="match status" value="1"/>
</dbReference>
<feature type="non-terminal residue" evidence="14">
    <location>
        <position position="66"/>
    </location>
</feature>
<keyword evidence="3" id="KW-0274">FAD</keyword>
<proteinExistence type="inferred from homology"/>
<dbReference type="AlphaFoldDB" id="A0A8S3A212"/>
<dbReference type="GO" id="GO:0050660">
    <property type="term" value="F:flavin adenine dinucleotide binding"/>
    <property type="evidence" value="ECO:0007669"/>
    <property type="project" value="TreeGrafter"/>
</dbReference>
<keyword evidence="2" id="KW-0285">Flavoprotein</keyword>
<evidence type="ECO:0000259" key="13">
    <source>
        <dbReference type="Pfam" id="PF07992"/>
    </source>
</evidence>
<comment type="catalytic activity">
    <reaction evidence="9">
        <text>menadione + NADH + H(+) = menadiol + NAD(+)</text>
        <dbReference type="Rhea" id="RHEA:69695"/>
        <dbReference type="ChEBI" id="CHEBI:6746"/>
        <dbReference type="ChEBI" id="CHEBI:15378"/>
        <dbReference type="ChEBI" id="CHEBI:28869"/>
        <dbReference type="ChEBI" id="CHEBI:57540"/>
        <dbReference type="ChEBI" id="CHEBI:57945"/>
    </reaction>
    <physiologicalReaction direction="left-to-right" evidence="9">
        <dbReference type="Rhea" id="RHEA:69696"/>
    </physiologicalReaction>
</comment>
<evidence type="ECO:0000256" key="1">
    <source>
        <dbReference type="ARBA" id="ARBA00006442"/>
    </source>
</evidence>
<dbReference type="OrthoDB" id="3244603at2759"/>
<evidence type="ECO:0000256" key="6">
    <source>
        <dbReference type="ARBA" id="ARBA00040253"/>
    </source>
</evidence>
<protein>
    <recommendedName>
        <fullName evidence="6">Ferroptosis suppressor protein 1</fullName>
    </recommendedName>
    <alternativeName>
        <fullName evidence="7">Apoptosis-inducing factor homologous mitochondrion-associated inducer of death</fullName>
    </alternativeName>
    <alternativeName>
        <fullName evidence="8">p53-responsive gene 3 protein</fullName>
    </alternativeName>
</protein>
<comment type="similarity">
    <text evidence="1">Belongs to the FAD-dependent oxidoreductase family.</text>
</comment>
<evidence type="ECO:0000256" key="7">
    <source>
        <dbReference type="ARBA" id="ARBA00041541"/>
    </source>
</evidence>
<evidence type="ECO:0000256" key="3">
    <source>
        <dbReference type="ARBA" id="ARBA00022827"/>
    </source>
</evidence>
<comment type="catalytic activity">
    <reaction evidence="11">
        <text>phylloquinone + NADH + H(+) = phylloquinol + NAD(+)</text>
        <dbReference type="Rhea" id="RHEA:74075"/>
        <dbReference type="ChEBI" id="CHEBI:15378"/>
        <dbReference type="ChEBI" id="CHEBI:18067"/>
        <dbReference type="ChEBI" id="CHEBI:28433"/>
        <dbReference type="ChEBI" id="CHEBI:57540"/>
        <dbReference type="ChEBI" id="CHEBI:57945"/>
    </reaction>
    <physiologicalReaction direction="left-to-right" evidence="11">
        <dbReference type="Rhea" id="RHEA:74076"/>
    </physiologicalReaction>
</comment>
<dbReference type="PANTHER" id="PTHR43735">
    <property type="entry name" value="APOPTOSIS-INDUCING FACTOR 1"/>
    <property type="match status" value="1"/>
</dbReference>
<evidence type="ECO:0000313" key="14">
    <source>
        <dbReference type="EMBL" id="CAF4663393.1"/>
    </source>
</evidence>
<evidence type="ECO:0000256" key="4">
    <source>
        <dbReference type="ARBA" id="ARBA00023002"/>
    </source>
</evidence>
<accession>A0A8S3A212</accession>
<dbReference type="GO" id="GO:0043065">
    <property type="term" value="P:positive regulation of apoptotic process"/>
    <property type="evidence" value="ECO:0007669"/>
    <property type="project" value="TreeGrafter"/>
</dbReference>
<dbReference type="GO" id="GO:0005739">
    <property type="term" value="C:mitochondrion"/>
    <property type="evidence" value="ECO:0007669"/>
    <property type="project" value="TreeGrafter"/>
</dbReference>
<organism evidence="14 15">
    <name type="scientific">Didymodactylos carnosus</name>
    <dbReference type="NCBI Taxonomy" id="1234261"/>
    <lineage>
        <taxon>Eukaryota</taxon>
        <taxon>Metazoa</taxon>
        <taxon>Spiralia</taxon>
        <taxon>Gnathifera</taxon>
        <taxon>Rotifera</taxon>
        <taxon>Eurotatoria</taxon>
        <taxon>Bdelloidea</taxon>
        <taxon>Philodinida</taxon>
        <taxon>Philodinidae</taxon>
        <taxon>Didymodactylos</taxon>
    </lineage>
</organism>
<comment type="caution">
    <text evidence="14">The sequence shown here is derived from an EMBL/GenBank/DDBJ whole genome shotgun (WGS) entry which is preliminary data.</text>
</comment>
<dbReference type="EMBL" id="CAJOBC010147064">
    <property type="protein sequence ID" value="CAF4663393.1"/>
    <property type="molecule type" value="Genomic_DNA"/>
</dbReference>
<comment type="cofactor">
    <cofactor evidence="5">
        <name>6-hydroxy-FAD</name>
        <dbReference type="ChEBI" id="CHEBI:60470"/>
    </cofactor>
</comment>
<dbReference type="Proteomes" id="UP000681722">
    <property type="component" value="Unassembled WGS sequence"/>
</dbReference>
<evidence type="ECO:0000256" key="5">
    <source>
        <dbReference type="ARBA" id="ARBA00037027"/>
    </source>
</evidence>
<evidence type="ECO:0000256" key="12">
    <source>
        <dbReference type="ARBA" id="ARBA00049479"/>
    </source>
</evidence>
<name>A0A8S3A212_9BILA</name>
<feature type="non-terminal residue" evidence="14">
    <location>
        <position position="1"/>
    </location>
</feature>
<gene>
    <name evidence="14" type="ORF">SRO942_LOCUS50698</name>
</gene>
<dbReference type="GO" id="GO:0004174">
    <property type="term" value="F:electron-transferring-flavoprotein dehydrogenase activity"/>
    <property type="evidence" value="ECO:0007669"/>
    <property type="project" value="TreeGrafter"/>
</dbReference>
<evidence type="ECO:0000256" key="9">
    <source>
        <dbReference type="ARBA" id="ARBA00048412"/>
    </source>
</evidence>
<dbReference type="InterPro" id="IPR036188">
    <property type="entry name" value="FAD/NAD-bd_sf"/>
</dbReference>
<dbReference type="GO" id="GO:0008637">
    <property type="term" value="P:apoptotic mitochondrial changes"/>
    <property type="evidence" value="ECO:0007669"/>
    <property type="project" value="TreeGrafter"/>
</dbReference>
<sequence length="66" mass="7288">SSYAFPGKVAEHHSIDAYMKYEQIHNKIEQAKHILVIGGGSVGIELCGEIATDFKDKHITLVHSQP</sequence>